<evidence type="ECO:0000313" key="2">
    <source>
        <dbReference type="EMBL" id="GMI28623.1"/>
    </source>
</evidence>
<organism evidence="2 3">
    <name type="scientific">Triparma columacea</name>
    <dbReference type="NCBI Taxonomy" id="722753"/>
    <lineage>
        <taxon>Eukaryota</taxon>
        <taxon>Sar</taxon>
        <taxon>Stramenopiles</taxon>
        <taxon>Ochrophyta</taxon>
        <taxon>Bolidophyceae</taxon>
        <taxon>Parmales</taxon>
        <taxon>Triparmaceae</taxon>
        <taxon>Triparma</taxon>
    </lineage>
</organism>
<feature type="transmembrane region" description="Helical" evidence="1">
    <location>
        <begin position="574"/>
        <end position="592"/>
    </location>
</feature>
<dbReference type="GO" id="GO:0005886">
    <property type="term" value="C:plasma membrane"/>
    <property type="evidence" value="ECO:0007669"/>
    <property type="project" value="TreeGrafter"/>
</dbReference>
<keyword evidence="1" id="KW-0472">Membrane</keyword>
<feature type="transmembrane region" description="Helical" evidence="1">
    <location>
        <begin position="650"/>
        <end position="672"/>
    </location>
</feature>
<dbReference type="PANTHER" id="PTHR13018">
    <property type="entry name" value="PROBABLE MEMBRANE PROTEIN DUF221-RELATED"/>
    <property type="match status" value="1"/>
</dbReference>
<dbReference type="PANTHER" id="PTHR13018:SF135">
    <property type="entry name" value="CSC1_OSCA1-LIKE 7TM REGION DOMAIN-CONTAINING PROTEIN"/>
    <property type="match status" value="1"/>
</dbReference>
<dbReference type="EMBL" id="BRYA01000665">
    <property type="protein sequence ID" value="GMI28623.1"/>
    <property type="molecule type" value="Genomic_DNA"/>
</dbReference>
<accession>A0A9W7G183</accession>
<feature type="transmembrane region" description="Helical" evidence="1">
    <location>
        <begin position="550"/>
        <end position="567"/>
    </location>
</feature>
<sequence>MAQNDVPPPIPGSLASISIATTSSSDQNTHEIEQAWIRKQTHQSTHAKTFTSFIPDSRHSWERLLSVPLLSRLCCMDRHARQAYERGWEYFERYVLPRYIVDDEGGVTHKAESGEREKHTRLYSFHSSSINMFKEFGVGVGLYFGNLITLSVILAVAAIMNIPNITSYAGQDWSAGQQTLKSSSNFNDIVLIGSAYCDLTSFVSCPTCDIKNFNEDATSPLSLDNRYVQDTATGNFYFRKNNCVMNANFVIVDYATIVFIFIAFLVMAWFQKKAEVAFDEAKQTASDYSLTVLDPCMDATNPDEWQRFFARYEPDGGVIAVTVAVNNRKLTRLLLQQRQLRYTITTKLMVDEVYDEEIGFEKQDVPVFTRFANLFGLMLPAHVLHEQLMDVQDKIRQEAASGSYGADRVYVTFETEEGQRNALNKLSVGLIAAVTDASGKVPLEDRFRGQNILKVVESTEPSALRWDQIGVPTCQKYQERFLSWVATFAVILGAAFTVYAINRGQHEIWTAVFISVFNTLIPIICTIINSFESHASEGGAQESLYMKISLARWSNTAIIVFVVTPFTSVLTKKLLFQVYTILFADLVTYPLYRILDPISYVSRWVLGPLASKGGSQASVNSYFGGAEWSVAERYTDTTKTLFLCFYYASIYPAAYVFTLVALLFNFIVDKYCLIRMWSPHPMIGPKVAETSRLFFIVCALTHAVLSSYWWSGFPYDNLCVDSSITTAGTVITVQSSSGGSAVAITVSSGPGYAYCDQDLIRAARFPALPSWQGSRLWMTEGQADMVWVVGISSVVALAFVFLGFFGTGIILTTRHLFKASYKESGKDQGIPFTSCRGKISGYVPAFDVPFCEHPLLACPVDTFDADLLLDWVPANGEVGYGPYSLCSDYDLGGVVEGETRRELFSRVKYYEMGGERG</sequence>
<comment type="caution">
    <text evidence="2">The sequence shown here is derived from an EMBL/GenBank/DDBJ whole genome shotgun (WGS) entry which is preliminary data.</text>
</comment>
<evidence type="ECO:0000256" key="1">
    <source>
        <dbReference type="SAM" id="Phobius"/>
    </source>
</evidence>
<feature type="transmembrane region" description="Helical" evidence="1">
    <location>
        <begin position="136"/>
        <end position="159"/>
    </location>
</feature>
<feature type="transmembrane region" description="Helical" evidence="1">
    <location>
        <begin position="693"/>
        <end position="710"/>
    </location>
</feature>
<keyword evidence="1" id="KW-1133">Transmembrane helix</keyword>
<feature type="transmembrane region" description="Helical" evidence="1">
    <location>
        <begin position="785"/>
        <end position="812"/>
    </location>
</feature>
<feature type="transmembrane region" description="Helical" evidence="1">
    <location>
        <begin position="249"/>
        <end position="270"/>
    </location>
</feature>
<keyword evidence="3" id="KW-1185">Reference proteome</keyword>
<evidence type="ECO:0000313" key="3">
    <source>
        <dbReference type="Proteomes" id="UP001165065"/>
    </source>
</evidence>
<feature type="transmembrane region" description="Helical" evidence="1">
    <location>
        <begin position="508"/>
        <end position="530"/>
    </location>
</feature>
<dbReference type="OrthoDB" id="197892at2759"/>
<dbReference type="AlphaFoldDB" id="A0A9W7G183"/>
<dbReference type="InterPro" id="IPR045122">
    <property type="entry name" value="Csc1-like"/>
</dbReference>
<dbReference type="GO" id="GO:0005227">
    <property type="term" value="F:calcium-activated cation channel activity"/>
    <property type="evidence" value="ECO:0007669"/>
    <property type="project" value="InterPro"/>
</dbReference>
<proteinExistence type="predicted"/>
<reference evidence="3" key="1">
    <citation type="journal article" date="2023" name="Commun. Biol.">
        <title>Genome analysis of Parmales, the sister group of diatoms, reveals the evolutionary specialization of diatoms from phago-mixotrophs to photoautotrophs.</title>
        <authorList>
            <person name="Ban H."/>
            <person name="Sato S."/>
            <person name="Yoshikawa S."/>
            <person name="Yamada K."/>
            <person name="Nakamura Y."/>
            <person name="Ichinomiya M."/>
            <person name="Sato N."/>
            <person name="Blanc-Mathieu R."/>
            <person name="Endo H."/>
            <person name="Kuwata A."/>
            <person name="Ogata H."/>
        </authorList>
    </citation>
    <scope>NUCLEOTIDE SEQUENCE [LARGE SCALE GENOMIC DNA]</scope>
</reference>
<name>A0A9W7G183_9STRA</name>
<dbReference type="Proteomes" id="UP001165065">
    <property type="component" value="Unassembled WGS sequence"/>
</dbReference>
<feature type="transmembrane region" description="Helical" evidence="1">
    <location>
        <begin position="481"/>
        <end position="501"/>
    </location>
</feature>
<keyword evidence="1" id="KW-0812">Transmembrane</keyword>
<protein>
    <recommendedName>
        <fullName evidence="4">CSC1/OSCA1-like cytosolic domain-containing protein</fullName>
    </recommendedName>
</protein>
<evidence type="ECO:0008006" key="4">
    <source>
        <dbReference type="Google" id="ProtNLM"/>
    </source>
</evidence>
<gene>
    <name evidence="2" type="ORF">TrCOL_g4232</name>
</gene>